<evidence type="ECO:0000313" key="5">
    <source>
        <dbReference type="EMBL" id="AGB37401.1"/>
    </source>
</evidence>
<dbReference type="Pfam" id="PF01297">
    <property type="entry name" value="ZnuA"/>
    <property type="match status" value="1"/>
</dbReference>
<evidence type="ECO:0000313" key="6">
    <source>
        <dbReference type="Proteomes" id="UP000010878"/>
    </source>
</evidence>
<dbReference type="SUPFAM" id="SSF53807">
    <property type="entry name" value="Helical backbone' metal receptor"/>
    <property type="match status" value="1"/>
</dbReference>
<keyword evidence="4" id="KW-0175">Coiled coil</keyword>
<evidence type="ECO:0000256" key="2">
    <source>
        <dbReference type="ARBA" id="ARBA00022448"/>
    </source>
</evidence>
<dbReference type="GeneID" id="14404680"/>
<sequence>MTRSRRAVLRSGAGALSLGVLAGCLSEPGGEDGNPEEGYAAFFTLADWTEHIVGDELTIENPVETGEMGHGWEPPVDLQREITESAFFVYLDSPEFAWAQDVAADLESEDVALINGLEAVESQLLPMDRETDEDREPVAEYDDDPAAVEIAEFELYDGRTGEEVAYWHDDHWHGGVPDVPLDGQITIEGVFEDAKGRVLPLGDDEPFTLEATVVDGADEDALEIEPQGDHVEFHGLEESRTMVVFELVVDGEVVWDTSADNLSVAVVEDDGEDGTEFADPHVWVDPVLAQEMVETIAAELGELDPDNADTYEENAADYTDRMDEVHRQLEDVAENATRDVAVLAGHQSFGYLEERYDFEIRTPVGVSPDAVESSEDVSELIEVIEEENIETILYDPFETPDPEEDVPQMVEVLLEETDATDAEPVTPAEGTTEEWSEQGYGWVELMEEITIPSLANALGAE</sequence>
<evidence type="ECO:0000256" key="1">
    <source>
        <dbReference type="ARBA" id="ARBA00011028"/>
    </source>
</evidence>
<dbReference type="STRING" id="694430.Natoc_1596"/>
<proteinExistence type="inferred from homology"/>
<dbReference type="InterPro" id="IPR050492">
    <property type="entry name" value="Bact_metal-bind_prot9"/>
</dbReference>
<keyword evidence="6" id="KW-1185">Reference proteome</keyword>
<dbReference type="OrthoDB" id="50488at2157"/>
<organism evidence="5 6">
    <name type="scientific">Natronococcus occultus SP4</name>
    <dbReference type="NCBI Taxonomy" id="694430"/>
    <lineage>
        <taxon>Archaea</taxon>
        <taxon>Methanobacteriati</taxon>
        <taxon>Methanobacteriota</taxon>
        <taxon>Stenosarchaea group</taxon>
        <taxon>Halobacteria</taxon>
        <taxon>Halobacteriales</taxon>
        <taxon>Natrialbaceae</taxon>
        <taxon>Natronococcus</taxon>
    </lineage>
</organism>
<dbReference type="RefSeq" id="WP_015320849.1">
    <property type="nucleotide sequence ID" value="NC_019974.1"/>
</dbReference>
<dbReference type="GO" id="GO:0030001">
    <property type="term" value="P:metal ion transport"/>
    <property type="evidence" value="ECO:0007669"/>
    <property type="project" value="InterPro"/>
</dbReference>
<dbReference type="PANTHER" id="PTHR42953">
    <property type="entry name" value="HIGH-AFFINITY ZINC UPTAKE SYSTEM PROTEIN ZNUA-RELATED"/>
    <property type="match status" value="1"/>
</dbReference>
<dbReference type="PROSITE" id="PS51257">
    <property type="entry name" value="PROKAR_LIPOPROTEIN"/>
    <property type="match status" value="1"/>
</dbReference>
<name>L0JXB9_9EURY</name>
<dbReference type="PANTHER" id="PTHR42953:SF3">
    <property type="entry name" value="HIGH-AFFINITY ZINC UPTAKE SYSTEM PROTEIN ZNUA"/>
    <property type="match status" value="1"/>
</dbReference>
<dbReference type="Gene3D" id="3.40.50.1980">
    <property type="entry name" value="Nitrogenase molybdenum iron protein domain"/>
    <property type="match status" value="2"/>
</dbReference>
<dbReference type="eggNOG" id="arCOG01005">
    <property type="taxonomic scope" value="Archaea"/>
</dbReference>
<dbReference type="InterPro" id="IPR006127">
    <property type="entry name" value="ZnuA-like"/>
</dbReference>
<dbReference type="Proteomes" id="UP000010878">
    <property type="component" value="Chromosome"/>
</dbReference>
<dbReference type="HOGENOM" id="CLU_016838_1_0_2"/>
<keyword evidence="2" id="KW-0813">Transport</keyword>
<dbReference type="EMBL" id="CP003929">
    <property type="protein sequence ID" value="AGB37401.1"/>
    <property type="molecule type" value="Genomic_DNA"/>
</dbReference>
<accession>L0JXB9</accession>
<comment type="similarity">
    <text evidence="1">Belongs to the bacterial solute-binding protein 9 family.</text>
</comment>
<dbReference type="GO" id="GO:0046872">
    <property type="term" value="F:metal ion binding"/>
    <property type="evidence" value="ECO:0007669"/>
    <property type="project" value="InterPro"/>
</dbReference>
<evidence type="ECO:0000256" key="3">
    <source>
        <dbReference type="ARBA" id="ARBA00022729"/>
    </source>
</evidence>
<feature type="coiled-coil region" evidence="4">
    <location>
        <begin position="308"/>
        <end position="335"/>
    </location>
</feature>
<evidence type="ECO:0000256" key="4">
    <source>
        <dbReference type="SAM" id="Coils"/>
    </source>
</evidence>
<dbReference type="AlphaFoldDB" id="L0JXB9"/>
<dbReference type="KEGG" id="nou:Natoc_1596"/>
<gene>
    <name evidence="5" type="ORF">Natoc_1596</name>
</gene>
<protein>
    <submittedName>
        <fullName evidence="5">ABC-type metal ion transport system, periplasmic component/surface adhesin</fullName>
    </submittedName>
</protein>
<keyword evidence="3" id="KW-0732">Signal</keyword>
<reference evidence="5 6" key="1">
    <citation type="submission" date="2012-11" db="EMBL/GenBank/DDBJ databases">
        <title>FINISHED of Natronococcus occultus SP4, DSM 3396.</title>
        <authorList>
            <consortium name="DOE Joint Genome Institute"/>
            <person name="Eisen J."/>
            <person name="Huntemann M."/>
            <person name="Wei C.-L."/>
            <person name="Han J."/>
            <person name="Detter J.C."/>
            <person name="Han C."/>
            <person name="Tapia R."/>
            <person name="Chen A."/>
            <person name="Kyrpides N."/>
            <person name="Mavromatis K."/>
            <person name="Markowitz V."/>
            <person name="Szeto E."/>
            <person name="Ivanova N."/>
            <person name="Mikhailova N."/>
            <person name="Ovchinnikova G."/>
            <person name="Pagani I."/>
            <person name="Pati A."/>
            <person name="Goodwin L."/>
            <person name="Nordberg H.P."/>
            <person name="Cantor M.N."/>
            <person name="Hua S.X."/>
            <person name="Woyke T."/>
            <person name="Eisen J."/>
            <person name="Klenk H.-P."/>
            <person name="Klenk H.-P."/>
        </authorList>
    </citation>
    <scope>NUCLEOTIDE SEQUENCE [LARGE SCALE GENOMIC DNA]</scope>
    <source>
        <strain evidence="5 6">SP4</strain>
    </source>
</reference>